<sequence length="224" mass="25296">MAKQPHTVGSSTYERIKRDIIFGTLAPGSKLKLDALKARYSASVSTLRETLNRLASDGFVAAEEQRGFFVTPVSKEDLLEIASLRALLECHALRQSIENGDTEWEGDLVAAHHKLHRMELMMQSGDESEKESWKRYDWEFHLALIRACNAPNLLSLHSKIYDRYLRYQLLVLTFRGEVAAAEHKAMLDAALARDPDKATQLLETHIHNGLTHTLEAMQLDSLGQ</sequence>
<feature type="domain" description="HTH gntR-type" evidence="4">
    <location>
        <begin position="6"/>
        <end position="73"/>
    </location>
</feature>
<gene>
    <name evidence="5" type="ORF">SAMN04488042_1019</name>
</gene>
<dbReference type="SMART" id="SM00895">
    <property type="entry name" value="FCD"/>
    <property type="match status" value="1"/>
</dbReference>
<protein>
    <submittedName>
        <fullName evidence="5">Transcriptional regulator, GntR family</fullName>
    </submittedName>
</protein>
<dbReference type="SMART" id="SM00345">
    <property type="entry name" value="HTH_GNTR"/>
    <property type="match status" value="1"/>
</dbReference>
<dbReference type="Gene3D" id="1.20.120.530">
    <property type="entry name" value="GntR ligand-binding domain-like"/>
    <property type="match status" value="1"/>
</dbReference>
<dbReference type="InterPro" id="IPR036388">
    <property type="entry name" value="WH-like_DNA-bd_sf"/>
</dbReference>
<evidence type="ECO:0000256" key="2">
    <source>
        <dbReference type="ARBA" id="ARBA00023125"/>
    </source>
</evidence>
<organism evidence="5 6">
    <name type="scientific">Shimia aestuarii</name>
    <dbReference type="NCBI Taxonomy" id="254406"/>
    <lineage>
        <taxon>Bacteria</taxon>
        <taxon>Pseudomonadati</taxon>
        <taxon>Pseudomonadota</taxon>
        <taxon>Alphaproteobacteria</taxon>
        <taxon>Rhodobacterales</taxon>
        <taxon>Roseobacteraceae</taxon>
    </lineage>
</organism>
<evidence type="ECO:0000313" key="6">
    <source>
        <dbReference type="Proteomes" id="UP000199144"/>
    </source>
</evidence>
<proteinExistence type="predicted"/>
<keyword evidence="1" id="KW-0805">Transcription regulation</keyword>
<evidence type="ECO:0000256" key="1">
    <source>
        <dbReference type="ARBA" id="ARBA00023015"/>
    </source>
</evidence>
<dbReference type="Pfam" id="PF00392">
    <property type="entry name" value="GntR"/>
    <property type="match status" value="1"/>
</dbReference>
<dbReference type="InterPro" id="IPR011711">
    <property type="entry name" value="GntR_C"/>
</dbReference>
<dbReference type="PANTHER" id="PTHR43537">
    <property type="entry name" value="TRANSCRIPTIONAL REGULATOR, GNTR FAMILY"/>
    <property type="match status" value="1"/>
</dbReference>
<dbReference type="GO" id="GO:0003700">
    <property type="term" value="F:DNA-binding transcription factor activity"/>
    <property type="evidence" value="ECO:0007669"/>
    <property type="project" value="InterPro"/>
</dbReference>
<dbReference type="AlphaFoldDB" id="A0A1I4H9K3"/>
<dbReference type="OrthoDB" id="8638122at2"/>
<dbReference type="SUPFAM" id="SSF46785">
    <property type="entry name" value="Winged helix' DNA-binding domain"/>
    <property type="match status" value="1"/>
</dbReference>
<dbReference type="STRING" id="254406.SAMN04488042_1019"/>
<dbReference type="Proteomes" id="UP000199144">
    <property type="component" value="Unassembled WGS sequence"/>
</dbReference>
<evidence type="ECO:0000259" key="4">
    <source>
        <dbReference type="PROSITE" id="PS50949"/>
    </source>
</evidence>
<dbReference type="InterPro" id="IPR000524">
    <property type="entry name" value="Tscrpt_reg_HTH_GntR"/>
</dbReference>
<name>A0A1I4H9K3_9RHOB</name>
<dbReference type="RefSeq" id="WP_093089922.1">
    <property type="nucleotide sequence ID" value="NZ_FOTQ01000001.1"/>
</dbReference>
<evidence type="ECO:0000313" key="5">
    <source>
        <dbReference type="EMBL" id="SFL38979.1"/>
    </source>
</evidence>
<keyword evidence="3" id="KW-0804">Transcription</keyword>
<keyword evidence="6" id="KW-1185">Reference proteome</keyword>
<reference evidence="5 6" key="1">
    <citation type="submission" date="2016-10" db="EMBL/GenBank/DDBJ databases">
        <authorList>
            <person name="de Groot N.N."/>
        </authorList>
    </citation>
    <scope>NUCLEOTIDE SEQUENCE [LARGE SCALE GENOMIC DNA]</scope>
    <source>
        <strain evidence="5 6">DSM 15283</strain>
    </source>
</reference>
<dbReference type="EMBL" id="FOTQ01000001">
    <property type="protein sequence ID" value="SFL38979.1"/>
    <property type="molecule type" value="Genomic_DNA"/>
</dbReference>
<dbReference type="SUPFAM" id="SSF48008">
    <property type="entry name" value="GntR ligand-binding domain-like"/>
    <property type="match status" value="1"/>
</dbReference>
<dbReference type="PROSITE" id="PS50949">
    <property type="entry name" value="HTH_GNTR"/>
    <property type="match status" value="1"/>
</dbReference>
<dbReference type="GO" id="GO:0003677">
    <property type="term" value="F:DNA binding"/>
    <property type="evidence" value="ECO:0007669"/>
    <property type="project" value="UniProtKB-KW"/>
</dbReference>
<dbReference type="InterPro" id="IPR008920">
    <property type="entry name" value="TF_FadR/GntR_C"/>
</dbReference>
<accession>A0A1I4H9K3</accession>
<keyword evidence="2" id="KW-0238">DNA-binding</keyword>
<dbReference type="Gene3D" id="1.10.10.10">
    <property type="entry name" value="Winged helix-like DNA-binding domain superfamily/Winged helix DNA-binding domain"/>
    <property type="match status" value="1"/>
</dbReference>
<dbReference type="Pfam" id="PF07729">
    <property type="entry name" value="FCD"/>
    <property type="match status" value="1"/>
</dbReference>
<dbReference type="InterPro" id="IPR036390">
    <property type="entry name" value="WH_DNA-bd_sf"/>
</dbReference>
<evidence type="ECO:0000256" key="3">
    <source>
        <dbReference type="ARBA" id="ARBA00023163"/>
    </source>
</evidence>
<dbReference type="PANTHER" id="PTHR43537:SF20">
    <property type="entry name" value="HTH-TYPE TRANSCRIPTIONAL REPRESSOR GLAR"/>
    <property type="match status" value="1"/>
</dbReference>